<name>W7I6G3_9PEZI</name>
<feature type="coiled-coil region" evidence="1">
    <location>
        <begin position="502"/>
        <end position="533"/>
    </location>
</feature>
<dbReference type="InterPro" id="IPR046541">
    <property type="entry name" value="DUF6606"/>
</dbReference>
<organism evidence="3 4">
    <name type="scientific">Drechslerella stenobrocha 248</name>
    <dbReference type="NCBI Taxonomy" id="1043628"/>
    <lineage>
        <taxon>Eukaryota</taxon>
        <taxon>Fungi</taxon>
        <taxon>Dikarya</taxon>
        <taxon>Ascomycota</taxon>
        <taxon>Pezizomycotina</taxon>
        <taxon>Orbiliomycetes</taxon>
        <taxon>Orbiliales</taxon>
        <taxon>Orbiliaceae</taxon>
        <taxon>Drechslerella</taxon>
    </lineage>
</organism>
<evidence type="ECO:0000313" key="3">
    <source>
        <dbReference type="EMBL" id="EWC47773.1"/>
    </source>
</evidence>
<reference evidence="3 4" key="1">
    <citation type="submission" date="2013-05" db="EMBL/GenBank/DDBJ databases">
        <title>Drechslerella stenobrocha genome reveals carnivorous origination and mechanical trapping mechanism of predatory fungi.</title>
        <authorList>
            <person name="Liu X."/>
            <person name="Zhang W."/>
            <person name="Liu K."/>
        </authorList>
    </citation>
    <scope>NUCLEOTIDE SEQUENCE [LARGE SCALE GENOMIC DNA]</scope>
    <source>
        <strain evidence="3 4">248</strain>
    </source>
</reference>
<evidence type="ECO:0000259" key="2">
    <source>
        <dbReference type="Pfam" id="PF20255"/>
    </source>
</evidence>
<keyword evidence="1" id="KW-0175">Coiled coil</keyword>
<accession>W7I6G3</accession>
<keyword evidence="4" id="KW-1185">Reference proteome</keyword>
<sequence>MAKVHDPDAEFPRQVMDGIMGLANGDAFALHVFRQNAGVIIRRVQDDLRFEVFEASPIPAAVVGCKGRLRCNFPGPVTAIPCQVARDPLFLNELGNFLQHMDTRQFTEETLSKSRKGGNDLSETRDTADPRYIIELLTGIMRGIGKEVETVNIITKNLRDEVNWKSALSPWRRSGLWLVVRVGLQTTLGRDEYKFFMLRVIGAVLAQAIHSDIDSYSISCIRQKLARRAFKLGEANIPQELLAQTLRIAQEGHSMLSYRWSQTIAGSERLVQFDQKLTTPASVLDNTYLKLRDASAWIENRITAYNSLIGRASSVQDPQELARHVDSSSFPQLRGGTEIESAISLIDFELWVQQHLEAWCSGSIRHSHGRLWVIEELAANIKQYHKEASKAYTTHSLLDASKMALTILEMWIELDKLVCEEEPLLSDYSPEIPINILDPILLVQRGDMDRVVKVEDYLRQRHTTSRVSSRPSMFDEKVSAKSFAVNYYNQSSALKNLRSRIVRQAESDKERKKQELLRQNQEYKELMADSQLLSCDYGINQKGQSYHCKWCDKCACKREAGRLTINPHEWPLPAYETDSQKKSSLGGI</sequence>
<evidence type="ECO:0000313" key="4">
    <source>
        <dbReference type="Proteomes" id="UP000024837"/>
    </source>
</evidence>
<dbReference type="HOGENOM" id="CLU_538647_0_0_1"/>
<evidence type="ECO:0000256" key="1">
    <source>
        <dbReference type="SAM" id="Coils"/>
    </source>
</evidence>
<protein>
    <recommendedName>
        <fullName evidence="2">DUF6606 domain-containing protein</fullName>
    </recommendedName>
</protein>
<proteinExistence type="predicted"/>
<dbReference type="Pfam" id="PF20255">
    <property type="entry name" value="DUF6606"/>
    <property type="match status" value="1"/>
</dbReference>
<dbReference type="OrthoDB" id="3182339at2759"/>
<dbReference type="AlphaFoldDB" id="W7I6G3"/>
<dbReference type="EMBL" id="KI966408">
    <property type="protein sequence ID" value="EWC47773.1"/>
    <property type="molecule type" value="Genomic_DNA"/>
</dbReference>
<gene>
    <name evidence="3" type="ORF">DRE_02973</name>
</gene>
<feature type="domain" description="DUF6606" evidence="2">
    <location>
        <begin position="14"/>
        <end position="205"/>
    </location>
</feature>
<dbReference type="Proteomes" id="UP000024837">
    <property type="component" value="Unassembled WGS sequence"/>
</dbReference>